<feature type="region of interest" description="Disordered" evidence="6">
    <location>
        <begin position="766"/>
        <end position="882"/>
    </location>
</feature>
<evidence type="ECO:0000256" key="5">
    <source>
        <dbReference type="PROSITE-ProRule" id="PRU00042"/>
    </source>
</evidence>
<organism evidence="8 9">
    <name type="scientific">Stomoxys calcitrans</name>
    <name type="common">Stable fly</name>
    <name type="synonym">Conops calcitrans</name>
    <dbReference type="NCBI Taxonomy" id="35570"/>
    <lineage>
        <taxon>Eukaryota</taxon>
        <taxon>Metazoa</taxon>
        <taxon>Ecdysozoa</taxon>
        <taxon>Arthropoda</taxon>
        <taxon>Hexapoda</taxon>
        <taxon>Insecta</taxon>
        <taxon>Pterygota</taxon>
        <taxon>Neoptera</taxon>
        <taxon>Endopterygota</taxon>
        <taxon>Diptera</taxon>
        <taxon>Brachycera</taxon>
        <taxon>Muscomorpha</taxon>
        <taxon>Muscoidea</taxon>
        <taxon>Muscidae</taxon>
        <taxon>Stomoxys</taxon>
    </lineage>
</organism>
<dbReference type="PROSITE" id="PS50157">
    <property type="entry name" value="ZINC_FINGER_C2H2_2"/>
    <property type="match status" value="4"/>
</dbReference>
<dbReference type="InterPro" id="IPR013087">
    <property type="entry name" value="Znf_C2H2_type"/>
</dbReference>
<feature type="compositionally biased region" description="Polar residues" evidence="6">
    <location>
        <begin position="813"/>
        <end position="837"/>
    </location>
</feature>
<feature type="compositionally biased region" description="Polar residues" evidence="6">
    <location>
        <begin position="686"/>
        <end position="696"/>
    </location>
</feature>
<reference evidence="8" key="1">
    <citation type="submission" date="2020-05" db="UniProtKB">
        <authorList>
            <consortium name="EnsemblMetazoa"/>
        </authorList>
    </citation>
    <scope>IDENTIFICATION</scope>
    <source>
        <strain evidence="8">USDA</strain>
    </source>
</reference>
<dbReference type="PROSITE" id="PS00028">
    <property type="entry name" value="ZINC_FINGER_C2H2_1"/>
    <property type="match status" value="4"/>
</dbReference>
<feature type="compositionally biased region" description="Low complexity" evidence="6">
    <location>
        <begin position="306"/>
        <end position="317"/>
    </location>
</feature>
<feature type="domain" description="C2H2-type" evidence="7">
    <location>
        <begin position="1145"/>
        <end position="1173"/>
    </location>
</feature>
<feature type="region of interest" description="Disordered" evidence="6">
    <location>
        <begin position="71"/>
        <end position="165"/>
    </location>
</feature>
<evidence type="ECO:0000313" key="8">
    <source>
        <dbReference type="EnsemblMetazoa" id="SCAU012896-PA"/>
    </source>
</evidence>
<dbReference type="GO" id="GO:0008270">
    <property type="term" value="F:zinc ion binding"/>
    <property type="evidence" value="ECO:0007669"/>
    <property type="project" value="UniProtKB-KW"/>
</dbReference>
<feature type="compositionally biased region" description="Polar residues" evidence="6">
    <location>
        <begin position="384"/>
        <end position="417"/>
    </location>
</feature>
<dbReference type="InterPro" id="IPR036236">
    <property type="entry name" value="Znf_C2H2_sf"/>
</dbReference>
<evidence type="ECO:0000313" key="9">
    <source>
        <dbReference type="Proteomes" id="UP000095300"/>
    </source>
</evidence>
<keyword evidence="9" id="KW-1185">Reference proteome</keyword>
<feature type="compositionally biased region" description="Basic and acidic residues" evidence="6">
    <location>
        <begin position="768"/>
        <end position="791"/>
    </location>
</feature>
<protein>
    <recommendedName>
        <fullName evidence="7">C2H2-type domain-containing protein</fullName>
    </recommendedName>
</protein>
<evidence type="ECO:0000256" key="1">
    <source>
        <dbReference type="ARBA" id="ARBA00022723"/>
    </source>
</evidence>
<evidence type="ECO:0000256" key="4">
    <source>
        <dbReference type="ARBA" id="ARBA00022833"/>
    </source>
</evidence>
<dbReference type="STRING" id="35570.A0A1I8Q143"/>
<proteinExistence type="predicted"/>
<dbReference type="Proteomes" id="UP000095300">
    <property type="component" value="Unassembled WGS sequence"/>
</dbReference>
<dbReference type="Gene3D" id="3.30.160.60">
    <property type="entry name" value="Classic Zinc Finger"/>
    <property type="match status" value="3"/>
</dbReference>
<feature type="compositionally biased region" description="Polar residues" evidence="6">
    <location>
        <begin position="847"/>
        <end position="872"/>
    </location>
</feature>
<keyword evidence="2" id="KW-0677">Repeat</keyword>
<keyword evidence="3 5" id="KW-0863">Zinc-finger</keyword>
<evidence type="ECO:0000259" key="7">
    <source>
        <dbReference type="PROSITE" id="PS50157"/>
    </source>
</evidence>
<feature type="region of interest" description="Disordered" evidence="6">
    <location>
        <begin position="671"/>
        <end position="696"/>
    </location>
</feature>
<gene>
    <name evidence="8" type="primary">106086624</name>
</gene>
<dbReference type="SMART" id="SM00355">
    <property type="entry name" value="ZnF_C2H2"/>
    <property type="match status" value="11"/>
</dbReference>
<dbReference type="SUPFAM" id="SSF57667">
    <property type="entry name" value="beta-beta-alpha zinc fingers"/>
    <property type="match status" value="3"/>
</dbReference>
<accession>A0A1I8Q143</accession>
<feature type="region of interest" description="Disordered" evidence="6">
    <location>
        <begin position="383"/>
        <end position="423"/>
    </location>
</feature>
<dbReference type="Pfam" id="PF00096">
    <property type="entry name" value="zf-C2H2"/>
    <property type="match status" value="1"/>
</dbReference>
<evidence type="ECO:0000256" key="6">
    <source>
        <dbReference type="SAM" id="MobiDB-lite"/>
    </source>
</evidence>
<dbReference type="FunFam" id="3.30.160.60:FF:001864">
    <property type="entry name" value="zinc finger protein 883-like"/>
    <property type="match status" value="1"/>
</dbReference>
<evidence type="ECO:0000256" key="3">
    <source>
        <dbReference type="ARBA" id="ARBA00022771"/>
    </source>
</evidence>
<dbReference type="PANTHER" id="PTHR24379">
    <property type="entry name" value="KRAB AND ZINC FINGER DOMAIN-CONTAINING"/>
    <property type="match status" value="1"/>
</dbReference>
<dbReference type="OrthoDB" id="5876240at2759"/>
<feature type="domain" description="C2H2-type" evidence="7">
    <location>
        <begin position="1174"/>
        <end position="1201"/>
    </location>
</feature>
<feature type="compositionally biased region" description="Polar residues" evidence="6">
    <location>
        <begin position="80"/>
        <end position="93"/>
    </location>
</feature>
<feature type="region of interest" description="Disordered" evidence="6">
    <location>
        <begin position="299"/>
        <end position="329"/>
    </location>
</feature>
<dbReference type="PANTHER" id="PTHR24379:SF121">
    <property type="entry name" value="C2H2-TYPE DOMAIN-CONTAINING PROTEIN"/>
    <property type="match status" value="1"/>
</dbReference>
<feature type="domain" description="C2H2-type" evidence="7">
    <location>
        <begin position="1203"/>
        <end position="1230"/>
    </location>
</feature>
<dbReference type="VEuPathDB" id="VectorBase:SCAU012896"/>
<dbReference type="KEGG" id="scac:106086624"/>
<feature type="domain" description="C2H2-type" evidence="7">
    <location>
        <begin position="1102"/>
        <end position="1129"/>
    </location>
</feature>
<keyword evidence="1" id="KW-0479">Metal-binding</keyword>
<dbReference type="EnsemblMetazoa" id="SCAU012896-RA">
    <property type="protein sequence ID" value="SCAU012896-PA"/>
    <property type="gene ID" value="SCAU012896"/>
</dbReference>
<name>A0A1I8Q143_STOCA</name>
<keyword evidence="4" id="KW-0862">Zinc</keyword>
<feature type="compositionally biased region" description="Basic and acidic residues" evidence="6">
    <location>
        <begin position="121"/>
        <end position="143"/>
    </location>
</feature>
<evidence type="ECO:0000256" key="2">
    <source>
        <dbReference type="ARBA" id="ARBA00022737"/>
    </source>
</evidence>
<sequence>MNETNFATYDSYFGSTNFPISSVESELMDYDLPPQNHYLNNMPCDLPPASSSVEQRHSSQTNVFPYLSHTREEQDRLKDSSSASSAPTTNGFSTIPFVQIHTTDVQPPHRSYGNVFRRNISRQEEIKSEPIKSESSEASKDRTNATPTPPRVPSATQQIPNENTEDQRECEEEIFGRPSIHKCSICPYISLRESERNDHERLQHSDESKKQAAMQKEIKCPGCNNIFFAQQSLEIHLKLDHLVPENEISKFVKYMENRTNEQIQKVSKATNESDENVEPPRKSRIYLKNVECLREPNRQPIEQTENQLSGNGNNKNNHGTENRNFKPPKQKISIKSVDVLREPALLRRDYELGSVNFNSYNGSGSNHLTPLDISNRTHEAYNPSRKSSLQHNTCNNVGSDNSKTSMAISNSVSSQKQTTEKPRKPKIYVKSVESFNLMPLEALHSANSDFIGSSSSTTNQNYDSNFVSMPYIYETNANASSANAVTNNTTFLNGHQVDAAYQIVNDPTQNTSGYIMDNSLYMTNMSDTNATGGQVESLSLVTENTSPSVGAPHHHMPETDNFVNKAMPICQEQHRGTLHLRTVDELNLLVDELNEVQHLIAPNLDNNHSSETLSSTINMNGDGNLIGDSLYETESFKFQDLDSQMANDWAETYEDLAVDISGIITDVANHTNGSGNKNDENEDCTSENNQKNTNTLDIDTPQVSLITIRDIEELTGGSAMAETQYFINYSNDNNGQEFHTATAMGSNSSEAIDQNSSAINLNSATQHHNSENAESLKRELSNATPESKDSSALKNSVISNPAFANEQQHDGAQVTTVNTRSPQHSSSEANAPPSSIGHSMGKLAQEPMNSSIQPYSDTCNTSSVSLAQNQHSPKSKIRSEDLSKTVSASVTPDLPPLVPVTKFPTQTPSNVTSNDIPTLIPLPPLIKINKALAKEPTMSVTNKQEEAPVIQEKGRIYVANNLMEPPKKPVSVTSGTSVRGRPFGGRRVKELKPQQGIAADESFVKCSVKGCAFRFKRTETLEYHQKCHDTSVSTDNSNLQAIICPECKSPEFNNWNTLHTHLWRAHQIDMELYKCELCDFKTPIFSRLVNTHAKIHFDDRSYKCEQCGKGFKNSKQLKNHRRWHRVQVSNSLSTNKDAEAPPQIHRCPDCGSTFKNFKTLKDHCNYCKNGESSLKCDICQKTMSTKASLKLHLLMHSDSEKRFKCQQCDYATNDHNAFRRHRMGHENKKMYECQFCDYKSVQSVTYQKHIRHKHPDKADSVIHKCNHCPFTTINRSLLVVHQAKHHKQIISGETVVDKTTDTLGSSVNVQQENTIVGVTTPDVQKSKIKVKSNLFTL</sequence>